<keyword evidence="3 5" id="KW-1133">Transmembrane helix</keyword>
<feature type="transmembrane region" description="Helical" evidence="5">
    <location>
        <begin position="267"/>
        <end position="287"/>
    </location>
</feature>
<evidence type="ECO:0000256" key="1">
    <source>
        <dbReference type="ARBA" id="ARBA00004127"/>
    </source>
</evidence>
<protein>
    <submittedName>
        <fullName evidence="7">Vitamin K-dependent gamma-carboxylase</fullName>
    </submittedName>
</protein>
<feature type="transmembrane region" description="Helical" evidence="5">
    <location>
        <begin position="12"/>
        <end position="32"/>
    </location>
</feature>
<feature type="transmembrane region" description="Helical" evidence="5">
    <location>
        <begin position="221"/>
        <end position="246"/>
    </location>
</feature>
<dbReference type="KEGG" id="amuc:Pan181_41000"/>
<feature type="transmembrane region" description="Helical" evidence="5">
    <location>
        <begin position="78"/>
        <end position="99"/>
    </location>
</feature>
<dbReference type="Proteomes" id="UP000315750">
    <property type="component" value="Chromosome"/>
</dbReference>
<dbReference type="GO" id="GO:0012505">
    <property type="term" value="C:endomembrane system"/>
    <property type="evidence" value="ECO:0007669"/>
    <property type="project" value="UniProtKB-SubCell"/>
</dbReference>
<proteinExistence type="predicted"/>
<dbReference type="InterPro" id="IPR053934">
    <property type="entry name" value="HTTM_dom"/>
</dbReference>
<evidence type="ECO:0000313" key="7">
    <source>
        <dbReference type="EMBL" id="QDU57877.1"/>
    </source>
</evidence>
<evidence type="ECO:0000256" key="4">
    <source>
        <dbReference type="ARBA" id="ARBA00023136"/>
    </source>
</evidence>
<evidence type="ECO:0000259" key="6">
    <source>
        <dbReference type="SMART" id="SM00752"/>
    </source>
</evidence>
<keyword evidence="8" id="KW-1185">Reference proteome</keyword>
<evidence type="ECO:0000256" key="2">
    <source>
        <dbReference type="ARBA" id="ARBA00022692"/>
    </source>
</evidence>
<dbReference type="OrthoDB" id="9785438at2"/>
<accession>A0A518AT61</accession>
<keyword evidence="4 5" id="KW-0472">Membrane</keyword>
<dbReference type="InterPro" id="IPR007263">
    <property type="entry name" value="DCC1-like"/>
</dbReference>
<dbReference type="Pfam" id="PF04134">
    <property type="entry name" value="DCC1-like"/>
    <property type="match status" value="1"/>
</dbReference>
<reference evidence="7 8" key="1">
    <citation type="submission" date="2019-02" db="EMBL/GenBank/DDBJ databases">
        <title>Deep-cultivation of Planctomycetes and their phenomic and genomic characterization uncovers novel biology.</title>
        <authorList>
            <person name="Wiegand S."/>
            <person name="Jogler M."/>
            <person name="Boedeker C."/>
            <person name="Pinto D."/>
            <person name="Vollmers J."/>
            <person name="Rivas-Marin E."/>
            <person name="Kohn T."/>
            <person name="Peeters S.H."/>
            <person name="Heuer A."/>
            <person name="Rast P."/>
            <person name="Oberbeckmann S."/>
            <person name="Bunk B."/>
            <person name="Jeske O."/>
            <person name="Meyerdierks A."/>
            <person name="Storesund J.E."/>
            <person name="Kallscheuer N."/>
            <person name="Luecker S."/>
            <person name="Lage O.M."/>
            <person name="Pohl T."/>
            <person name="Merkel B.J."/>
            <person name="Hornburger P."/>
            <person name="Mueller R.-W."/>
            <person name="Bruemmer F."/>
            <person name="Labrenz M."/>
            <person name="Spormann A.M."/>
            <person name="Op den Camp H."/>
            <person name="Overmann J."/>
            <person name="Amann R."/>
            <person name="Jetten M.S.M."/>
            <person name="Mascher T."/>
            <person name="Medema M.H."/>
            <person name="Devos D.P."/>
            <person name="Kaster A.-K."/>
            <person name="Ovreas L."/>
            <person name="Rohde M."/>
            <person name="Galperin M.Y."/>
            <person name="Jogler C."/>
        </authorList>
    </citation>
    <scope>NUCLEOTIDE SEQUENCE [LARGE SCALE GENOMIC DNA]</scope>
    <source>
        <strain evidence="7 8">Pan181</strain>
    </source>
</reference>
<feature type="domain" description="HTTM-like" evidence="6">
    <location>
        <begin position="111"/>
        <end position="387"/>
    </location>
</feature>
<evidence type="ECO:0000256" key="5">
    <source>
        <dbReference type="SAM" id="Phobius"/>
    </source>
</evidence>
<feature type="transmembrane region" description="Helical" evidence="5">
    <location>
        <begin position="325"/>
        <end position="346"/>
    </location>
</feature>
<gene>
    <name evidence="7" type="ORF">Pan181_41000</name>
</gene>
<dbReference type="GO" id="GO:0015035">
    <property type="term" value="F:protein-disulfide reductase activity"/>
    <property type="evidence" value="ECO:0007669"/>
    <property type="project" value="InterPro"/>
</dbReference>
<dbReference type="RefSeq" id="WP_145249302.1">
    <property type="nucleotide sequence ID" value="NZ_CP036278.1"/>
</dbReference>
<dbReference type="EMBL" id="CP036278">
    <property type="protein sequence ID" value="QDU57877.1"/>
    <property type="molecule type" value="Genomic_DNA"/>
</dbReference>
<dbReference type="AlphaFoldDB" id="A0A518AT61"/>
<feature type="transmembrane region" description="Helical" evidence="5">
    <location>
        <begin position="165"/>
        <end position="186"/>
    </location>
</feature>
<evidence type="ECO:0000313" key="8">
    <source>
        <dbReference type="Proteomes" id="UP000315750"/>
    </source>
</evidence>
<organism evidence="7 8">
    <name type="scientific">Aeoliella mucimassa</name>
    <dbReference type="NCBI Taxonomy" id="2527972"/>
    <lineage>
        <taxon>Bacteria</taxon>
        <taxon>Pseudomonadati</taxon>
        <taxon>Planctomycetota</taxon>
        <taxon>Planctomycetia</taxon>
        <taxon>Pirellulales</taxon>
        <taxon>Lacipirellulaceae</taxon>
        <taxon>Aeoliella</taxon>
    </lineage>
</organism>
<feature type="transmembrane region" description="Helical" evidence="5">
    <location>
        <begin position="120"/>
        <end position="145"/>
    </location>
</feature>
<evidence type="ECO:0000256" key="3">
    <source>
        <dbReference type="ARBA" id="ARBA00022989"/>
    </source>
</evidence>
<dbReference type="InterPro" id="IPR011020">
    <property type="entry name" value="HTTM-like"/>
</dbReference>
<feature type="transmembrane region" description="Helical" evidence="5">
    <location>
        <begin position="193"/>
        <end position="209"/>
    </location>
</feature>
<feature type="transmembrane region" description="Helical" evidence="5">
    <location>
        <begin position="531"/>
        <end position="552"/>
    </location>
</feature>
<dbReference type="Pfam" id="PF05090">
    <property type="entry name" value="HTTM"/>
    <property type="match status" value="1"/>
</dbReference>
<sequence>MPDSSRSVWKKRILLALLVGWLAALAVSFVAIPRLILDGFDGNSFASMNQRIESHRKYGEALGEDRTREWYVAWAQAYAWKSAALATLLAVSAGAFVGIDSLRRRFWRFLFAAEAPLNLGVLRAVVFGMLLVLLCTEPILEFAAWPRENFVWPSVAGPILSRLPISVDIVGTLLPIAIVATVLAMLGCFTRTTALISVLLSFYLLGIPQCSGKVNHTMHHVVLIGLLVALSRAGDGFSIDSLYYAFRRADQGQVARIHRAVRYGLPIRFAMMVLAFSYFFPGFWKIASNGTTWIFSDNLNNQMLQKWFEIETFQPVLPLYKIPGFAALGALTAVVMELGWPLALLWKPTRTLWACMGLLFHNMTKLLMNISFYTMQAMYVMFVDWQWLLAYLGRKLFAGPMHVMYDGNCRMCRRTMSILLALDWLKLLRPVSAFDREQIDQLGLGHLEDDALMRDMHAAEFGATREYHITRGFDAYQRIAWRMPVLWLTLPIVYLPPVAALGKSIYRRVADTRACSVPIRQTAEQPQLLRWWPVPLIMVAVAILSAQVVLGIGRKRMAWPVACYPLFDTISSSTIRWPEFEAVLADGSTMVLDDDALRDHFTESRYVPPLKRFIGQPVDREELRKLAESFVPVWDKAGYLGDSHPQQLSVYIATYELTGPARPAEPTEREHLLDFEWDEVAP</sequence>
<dbReference type="SMART" id="SM00752">
    <property type="entry name" value="HTTM"/>
    <property type="match status" value="1"/>
</dbReference>
<feature type="transmembrane region" description="Helical" evidence="5">
    <location>
        <begin position="366"/>
        <end position="388"/>
    </location>
</feature>
<keyword evidence="2 5" id="KW-0812">Transmembrane</keyword>
<name>A0A518AT61_9BACT</name>
<comment type="subcellular location">
    <subcellularLocation>
        <location evidence="1">Endomembrane system</location>
        <topology evidence="1">Multi-pass membrane protein</topology>
    </subcellularLocation>
</comment>